<dbReference type="KEGG" id="auh:AWM75_03900"/>
<feature type="domain" description="Mur ligase C-terminal" evidence="12">
    <location>
        <begin position="317"/>
        <end position="446"/>
    </location>
</feature>
<dbReference type="GO" id="GO:0047480">
    <property type="term" value="F:UDP-N-acetylmuramoyl-tripeptide-D-alanyl-D-alanine ligase activity"/>
    <property type="evidence" value="ECO:0007669"/>
    <property type="project" value="UniProtKB-UniRule"/>
</dbReference>
<dbReference type="SUPFAM" id="SSF53244">
    <property type="entry name" value="MurD-like peptide ligases, peptide-binding domain"/>
    <property type="match status" value="1"/>
</dbReference>
<dbReference type="GO" id="GO:0005737">
    <property type="term" value="C:cytoplasm"/>
    <property type="evidence" value="ECO:0007669"/>
    <property type="project" value="UniProtKB-SubCell"/>
</dbReference>
<dbReference type="InterPro" id="IPR004101">
    <property type="entry name" value="Mur_ligase_C"/>
</dbReference>
<name>A0A0X8FLC3_9LACT</name>
<evidence type="ECO:0000259" key="12">
    <source>
        <dbReference type="Pfam" id="PF02875"/>
    </source>
</evidence>
<dbReference type="InterPro" id="IPR036565">
    <property type="entry name" value="Mur-like_cat_sf"/>
</dbReference>
<proteinExistence type="inferred from homology"/>
<dbReference type="Gene3D" id="3.90.190.20">
    <property type="entry name" value="Mur ligase, C-terminal domain"/>
    <property type="match status" value="1"/>
</dbReference>
<comment type="pathway">
    <text evidence="10 11">Cell wall biogenesis; peptidoglycan biosynthesis.</text>
</comment>
<dbReference type="InterPro" id="IPR013221">
    <property type="entry name" value="Mur_ligase_cen"/>
</dbReference>
<dbReference type="STRING" id="128944.AWM75_03900"/>
<dbReference type="RefSeq" id="WP_067978470.1">
    <property type="nucleotide sequence ID" value="NZ_CP014163.1"/>
</dbReference>
<dbReference type="NCBIfam" id="TIGR01143">
    <property type="entry name" value="murF"/>
    <property type="match status" value="1"/>
</dbReference>
<evidence type="ECO:0000256" key="9">
    <source>
        <dbReference type="ARBA" id="ARBA00023316"/>
    </source>
</evidence>
<keyword evidence="3 10" id="KW-0132">Cell division</keyword>
<dbReference type="InterPro" id="IPR035911">
    <property type="entry name" value="MurE/MurF_N"/>
</dbReference>
<feature type="domain" description="Mur ligase central" evidence="13">
    <location>
        <begin position="108"/>
        <end position="294"/>
    </location>
</feature>
<evidence type="ECO:0000256" key="1">
    <source>
        <dbReference type="ARBA" id="ARBA00022490"/>
    </source>
</evidence>
<dbReference type="GO" id="GO:0008360">
    <property type="term" value="P:regulation of cell shape"/>
    <property type="evidence" value="ECO:0007669"/>
    <property type="project" value="UniProtKB-KW"/>
</dbReference>
<comment type="subcellular location">
    <subcellularLocation>
        <location evidence="10 11">Cytoplasm</location>
    </subcellularLocation>
</comment>
<dbReference type="EMBL" id="CP014163">
    <property type="protein sequence ID" value="AMB99199.1"/>
    <property type="molecule type" value="Genomic_DNA"/>
</dbReference>
<dbReference type="Pfam" id="PF08245">
    <property type="entry name" value="Mur_ligase_M"/>
    <property type="match status" value="1"/>
</dbReference>
<dbReference type="EC" id="6.3.2.10" evidence="10 11"/>
<comment type="catalytic activity">
    <reaction evidence="10">
        <text>UDP-N-acetyl-alpha-D-muramoyl-L-alanyl-gamma-D-glutamyl-L-lysine + D-alanyl-D-alanine + ATP = UDP-N-acetyl-alpha-D-muramoyl-L-alanyl-gamma-D-glutamyl-L-lysyl-D-alanyl-D-alanine + ADP + phosphate + H(+)</text>
        <dbReference type="Rhea" id="RHEA:16085"/>
        <dbReference type="ChEBI" id="CHEBI:15378"/>
        <dbReference type="ChEBI" id="CHEBI:30616"/>
        <dbReference type="ChEBI" id="CHEBI:43474"/>
        <dbReference type="ChEBI" id="CHEBI:57822"/>
        <dbReference type="ChEBI" id="CHEBI:70758"/>
        <dbReference type="ChEBI" id="CHEBI:83903"/>
        <dbReference type="ChEBI" id="CHEBI:456216"/>
        <dbReference type="EC" id="6.3.2.10"/>
    </reaction>
</comment>
<organism evidence="14 15">
    <name type="scientific">Aerococcus urinaehominis</name>
    <dbReference type="NCBI Taxonomy" id="128944"/>
    <lineage>
        <taxon>Bacteria</taxon>
        <taxon>Bacillati</taxon>
        <taxon>Bacillota</taxon>
        <taxon>Bacilli</taxon>
        <taxon>Lactobacillales</taxon>
        <taxon>Aerococcaceae</taxon>
        <taxon>Aerococcus</taxon>
    </lineage>
</organism>
<dbReference type="InterPro" id="IPR005863">
    <property type="entry name" value="UDP-N-AcMur_synth"/>
</dbReference>
<comment type="catalytic activity">
    <reaction evidence="11">
        <text>D-alanyl-D-alanine + UDP-N-acetyl-alpha-D-muramoyl-L-alanyl-gamma-D-glutamyl-meso-2,6-diaminopimelate + ATP = UDP-N-acetyl-alpha-D-muramoyl-L-alanyl-gamma-D-glutamyl-meso-2,6-diaminopimeloyl-D-alanyl-D-alanine + ADP + phosphate + H(+)</text>
        <dbReference type="Rhea" id="RHEA:28374"/>
        <dbReference type="ChEBI" id="CHEBI:15378"/>
        <dbReference type="ChEBI" id="CHEBI:30616"/>
        <dbReference type="ChEBI" id="CHEBI:43474"/>
        <dbReference type="ChEBI" id="CHEBI:57822"/>
        <dbReference type="ChEBI" id="CHEBI:61386"/>
        <dbReference type="ChEBI" id="CHEBI:83905"/>
        <dbReference type="ChEBI" id="CHEBI:456216"/>
        <dbReference type="EC" id="6.3.2.10"/>
    </reaction>
</comment>
<keyword evidence="5 10" id="KW-0067">ATP-binding</keyword>
<evidence type="ECO:0000256" key="11">
    <source>
        <dbReference type="RuleBase" id="RU004136"/>
    </source>
</evidence>
<evidence type="ECO:0000256" key="10">
    <source>
        <dbReference type="HAMAP-Rule" id="MF_02019"/>
    </source>
</evidence>
<evidence type="ECO:0000313" key="14">
    <source>
        <dbReference type="EMBL" id="AMB99199.1"/>
    </source>
</evidence>
<keyword evidence="15" id="KW-1185">Reference proteome</keyword>
<evidence type="ECO:0000259" key="13">
    <source>
        <dbReference type="Pfam" id="PF08245"/>
    </source>
</evidence>
<keyword evidence="2 10" id="KW-0436">Ligase</keyword>
<dbReference type="GO" id="GO:0051301">
    <property type="term" value="P:cell division"/>
    <property type="evidence" value="ECO:0007669"/>
    <property type="project" value="UniProtKB-KW"/>
</dbReference>
<keyword evidence="4 10" id="KW-0547">Nucleotide-binding</keyword>
<evidence type="ECO:0000256" key="6">
    <source>
        <dbReference type="ARBA" id="ARBA00022960"/>
    </source>
</evidence>
<dbReference type="InterPro" id="IPR051046">
    <property type="entry name" value="MurCDEF_CellWall_CoF430Synth"/>
</dbReference>
<dbReference type="Gene3D" id="3.40.1190.10">
    <property type="entry name" value="Mur-like, catalytic domain"/>
    <property type="match status" value="1"/>
</dbReference>
<dbReference type="UniPathway" id="UPA00219"/>
<dbReference type="AlphaFoldDB" id="A0A0X8FLC3"/>
<feature type="binding site" evidence="10">
    <location>
        <begin position="110"/>
        <end position="116"/>
    </location>
    <ligand>
        <name>ATP</name>
        <dbReference type="ChEBI" id="CHEBI:30616"/>
    </ligand>
</feature>
<keyword evidence="8 10" id="KW-0131">Cell cycle</keyword>
<comment type="function">
    <text evidence="10 11">Involved in cell wall formation. Catalyzes the final step in the synthesis of UDP-N-acetylmuramoyl-pentapeptide, the precursor of murein.</text>
</comment>
<reference evidence="15" key="2">
    <citation type="submission" date="2016-01" db="EMBL/GenBank/DDBJ databases">
        <title>Six Aerococcus type strain genome sequencing and assembly using PacBio and Illumina Hiseq.</title>
        <authorList>
            <person name="Carkaci D."/>
            <person name="Dargis R."/>
            <person name="Nielsen X.C."/>
            <person name="Skovgaard O."/>
            <person name="Fuursted K."/>
            <person name="Christensen J.J."/>
        </authorList>
    </citation>
    <scope>NUCLEOTIDE SEQUENCE [LARGE SCALE GENOMIC DNA]</scope>
    <source>
        <strain evidence="15">CCUG42038B</strain>
    </source>
</reference>
<dbReference type="Pfam" id="PF02875">
    <property type="entry name" value="Mur_ligase_C"/>
    <property type="match status" value="1"/>
</dbReference>
<accession>A0A0X8FLC3</accession>
<dbReference type="GO" id="GO:0009252">
    <property type="term" value="P:peptidoglycan biosynthetic process"/>
    <property type="evidence" value="ECO:0007669"/>
    <property type="project" value="UniProtKB-UniRule"/>
</dbReference>
<evidence type="ECO:0000256" key="3">
    <source>
        <dbReference type="ARBA" id="ARBA00022618"/>
    </source>
</evidence>
<dbReference type="GO" id="GO:0005524">
    <property type="term" value="F:ATP binding"/>
    <property type="evidence" value="ECO:0007669"/>
    <property type="project" value="UniProtKB-UniRule"/>
</dbReference>
<protein>
    <recommendedName>
        <fullName evidence="10 11">UDP-N-acetylmuramoyl-tripeptide--D-alanyl-D-alanine ligase</fullName>
        <ecNumber evidence="10 11">6.3.2.10</ecNumber>
    </recommendedName>
    <alternativeName>
        <fullName evidence="10">D-alanyl-D-alanine-adding enzyme</fullName>
    </alternativeName>
</protein>
<gene>
    <name evidence="10" type="primary">murF</name>
    <name evidence="14" type="ORF">AWM75_03900</name>
</gene>
<keyword evidence="6 10" id="KW-0133">Cell shape</keyword>
<evidence type="ECO:0000256" key="4">
    <source>
        <dbReference type="ARBA" id="ARBA00022741"/>
    </source>
</evidence>
<evidence type="ECO:0000313" key="15">
    <source>
        <dbReference type="Proteomes" id="UP000062260"/>
    </source>
</evidence>
<evidence type="ECO:0000256" key="8">
    <source>
        <dbReference type="ARBA" id="ARBA00023306"/>
    </source>
</evidence>
<dbReference type="PANTHER" id="PTHR43024:SF1">
    <property type="entry name" value="UDP-N-ACETYLMURAMOYL-TRIPEPTIDE--D-ALANYL-D-ALANINE LIGASE"/>
    <property type="match status" value="1"/>
</dbReference>
<dbReference type="PANTHER" id="PTHR43024">
    <property type="entry name" value="UDP-N-ACETYLMURAMOYL-TRIPEPTIDE--D-ALANYL-D-ALANINE LIGASE"/>
    <property type="match status" value="1"/>
</dbReference>
<dbReference type="GO" id="GO:0008766">
    <property type="term" value="F:UDP-N-acetylmuramoylalanyl-D-glutamyl-2,6-diaminopimelate-D-alanyl-D-alanine ligase activity"/>
    <property type="evidence" value="ECO:0007669"/>
    <property type="project" value="RHEA"/>
</dbReference>
<reference evidence="14 15" key="1">
    <citation type="journal article" date="2016" name="Genome Announc.">
        <title>Complete Genome Sequences of Aerococcus christensenii CCUG 28831T, Aerococcus sanguinicola CCUG 43001T, Aerococcus urinae CCUG 36881T, Aerococcus urinaeequi CCUG 28094T, Aerococcus urinaehominis CCUG 42038 BT, and Aerococcus viridans CCUG 4311T.</title>
        <authorList>
            <person name="Carkaci D."/>
            <person name="Dargis R."/>
            <person name="Nielsen X.C."/>
            <person name="Skovgaard O."/>
            <person name="Fuursted K."/>
            <person name="Christensen J.J."/>
        </authorList>
    </citation>
    <scope>NUCLEOTIDE SEQUENCE [LARGE SCALE GENOMIC DNA]</scope>
    <source>
        <strain evidence="14 15">CCUG42038B</strain>
    </source>
</reference>
<keyword evidence="9 10" id="KW-0961">Cell wall biogenesis/degradation</keyword>
<dbReference type="InterPro" id="IPR036615">
    <property type="entry name" value="Mur_ligase_C_dom_sf"/>
</dbReference>
<keyword evidence="7 10" id="KW-0573">Peptidoglycan synthesis</keyword>
<comment type="similarity">
    <text evidence="10">Belongs to the MurCDEF family. MurF subfamily.</text>
</comment>
<sequence length="460" mass="49761">MKELSIEDLVHAVDGEWIQKGPRNQISNVAFNSLDIEADGLFVPLQGQRDGHEFIQSALDQGAAATFWSSDKTPPSGLHVIRVADCLQALQALAAYYLAQINPKVVAITGSSGKTTTKDMTAAVLSVAFKVHKTEGNYNNEIGLPMTILDMAPDTEVLILEMGMSGPGEIQFLSQLAKPHVTIITMIGENHIEFLGSKANIAKAKLEILSGLRPQGTFIYPGDEPLISSQLPDLSDFRTIRVGLADSQDVYALDIQTSPFQTNFATNLSPTCTMQIPLSGSYNVHNALNALATAYSLGLAMEQVQAALANFKLTANRTEWLAGKNDSQILNDTYNASPSAMRAVLQNFSQMESVGNGRKLVVLGDMLELGSHSQSLHAGISQEISYPTIQEVYLYGKEMLALKAALLDQGYPSQSIHHFPKAEKDAMIQALLEDLSSQDQVLVKASNSMGLLDVVAAIKR</sequence>
<evidence type="ECO:0000256" key="2">
    <source>
        <dbReference type="ARBA" id="ARBA00022598"/>
    </source>
</evidence>
<keyword evidence="1 10" id="KW-0963">Cytoplasm</keyword>
<dbReference type="Proteomes" id="UP000062260">
    <property type="component" value="Chromosome"/>
</dbReference>
<dbReference type="GO" id="GO:0071555">
    <property type="term" value="P:cell wall organization"/>
    <property type="evidence" value="ECO:0007669"/>
    <property type="project" value="UniProtKB-KW"/>
</dbReference>
<dbReference type="Gene3D" id="3.40.1390.10">
    <property type="entry name" value="MurE/MurF, N-terminal domain"/>
    <property type="match status" value="1"/>
</dbReference>
<evidence type="ECO:0000256" key="7">
    <source>
        <dbReference type="ARBA" id="ARBA00022984"/>
    </source>
</evidence>
<dbReference type="OrthoDB" id="9801978at2"/>
<evidence type="ECO:0000256" key="5">
    <source>
        <dbReference type="ARBA" id="ARBA00022840"/>
    </source>
</evidence>
<dbReference type="SUPFAM" id="SSF63418">
    <property type="entry name" value="MurE/MurF N-terminal domain"/>
    <property type="match status" value="1"/>
</dbReference>
<dbReference type="SUPFAM" id="SSF53623">
    <property type="entry name" value="MurD-like peptide ligases, catalytic domain"/>
    <property type="match status" value="1"/>
</dbReference>
<dbReference type="HAMAP" id="MF_02019">
    <property type="entry name" value="MurF"/>
    <property type="match status" value="1"/>
</dbReference>